<dbReference type="InterPro" id="IPR050214">
    <property type="entry name" value="Cys_Synth/Cystath_Beta-Synth"/>
</dbReference>
<dbReference type="FunFam" id="3.40.50.1100:FF:000096">
    <property type="entry name" value="Related to cysteine synthase"/>
    <property type="match status" value="1"/>
</dbReference>
<comment type="similarity">
    <text evidence="3">Belongs to the cysteine synthase/cystathionine beta-synthase family.</text>
</comment>
<evidence type="ECO:0000256" key="6">
    <source>
        <dbReference type="ARBA" id="ARBA00022692"/>
    </source>
</evidence>
<evidence type="ECO:0000256" key="11">
    <source>
        <dbReference type="ARBA" id="ARBA00047931"/>
    </source>
</evidence>
<evidence type="ECO:0000256" key="8">
    <source>
        <dbReference type="ARBA" id="ARBA00022989"/>
    </source>
</evidence>
<evidence type="ECO:0000256" key="15">
    <source>
        <dbReference type="ARBA" id="ARBA00079149"/>
    </source>
</evidence>
<comment type="subcellular location">
    <subcellularLocation>
        <location evidence="2">Mitochondrion outer membrane</location>
        <topology evidence="2">Single-pass membrane protein</topology>
    </subcellularLocation>
</comment>
<evidence type="ECO:0000256" key="14">
    <source>
        <dbReference type="ARBA" id="ARBA00078545"/>
    </source>
</evidence>
<evidence type="ECO:0000256" key="1">
    <source>
        <dbReference type="ARBA" id="ARBA00001933"/>
    </source>
</evidence>
<keyword evidence="18" id="KW-1185">Reference proteome</keyword>
<feature type="domain" description="Tryptophan synthase beta chain-like PALP" evidence="16">
    <location>
        <begin position="83"/>
        <end position="399"/>
    </location>
</feature>
<dbReference type="CDD" id="cd01561">
    <property type="entry name" value="CBS_like"/>
    <property type="match status" value="1"/>
</dbReference>
<dbReference type="OMA" id="WMADYGF"/>
<accession>A0A1Y2MFT8</accession>
<dbReference type="InterPro" id="IPR036052">
    <property type="entry name" value="TrpB-like_PALP_sf"/>
</dbReference>
<dbReference type="PROSITE" id="PS00901">
    <property type="entry name" value="CYS_SYNTHASE"/>
    <property type="match status" value="1"/>
</dbReference>
<evidence type="ECO:0000256" key="9">
    <source>
        <dbReference type="ARBA" id="ARBA00023128"/>
    </source>
</evidence>
<reference evidence="17 18" key="1">
    <citation type="journal article" date="2017" name="Genome Announc.">
        <title>Genome sequence of the saprophytic ascomycete Epicoccum nigrum ICMP 19927 strain isolated from New Zealand.</title>
        <authorList>
            <person name="Fokin M."/>
            <person name="Fleetwood D."/>
            <person name="Weir B.S."/>
            <person name="Villas-Boas S.G."/>
        </authorList>
    </citation>
    <scope>NUCLEOTIDE SEQUENCE [LARGE SCALE GENOMIC DNA]</scope>
    <source>
        <strain evidence="17 18">ICMP 19927</strain>
    </source>
</reference>
<dbReference type="FunCoup" id="A0A1Y2MFT8">
    <property type="interactions" value="211"/>
</dbReference>
<proteinExistence type="inferred from homology"/>
<dbReference type="InterPro" id="IPR001926">
    <property type="entry name" value="TrpB-like_PALP"/>
</dbReference>
<keyword evidence="8" id="KW-1133">Transmembrane helix</keyword>
<dbReference type="GO" id="GO:0006535">
    <property type="term" value="P:cysteine biosynthetic process from serine"/>
    <property type="evidence" value="ECO:0007669"/>
    <property type="project" value="InterPro"/>
</dbReference>
<gene>
    <name evidence="17" type="ORF">B5807_00959</name>
</gene>
<name>A0A1Y2MFT8_EPING</name>
<keyword evidence="6" id="KW-0812">Transmembrane</keyword>
<dbReference type="SUPFAM" id="SSF53686">
    <property type="entry name" value="Tryptophan synthase beta subunit-like PLP-dependent enzymes"/>
    <property type="match status" value="1"/>
</dbReference>
<evidence type="ECO:0000256" key="4">
    <source>
        <dbReference type="ARBA" id="ARBA00012681"/>
    </source>
</evidence>
<evidence type="ECO:0000256" key="12">
    <source>
        <dbReference type="ARBA" id="ARBA00072090"/>
    </source>
</evidence>
<evidence type="ECO:0000256" key="3">
    <source>
        <dbReference type="ARBA" id="ARBA00007103"/>
    </source>
</evidence>
<sequence>MPDSKYYVAGAFLSGIALTVAYNRHLSAVSSHTKSQDAPTQQHKLLSRLSKINDLETLKKTLVELESSLVKGEGGDDIKEGIEGCIGNTPLIRIKSLSEYTGCDILVKAEFLNGAGNSPKDRVALSIIEMAEEKGLLVPNSGDTVYEGTVGSTGISLAAICRARGYKAHICMPNDMAVEKSDILLKLGAEVERVKPAPIVDQKQFVNLARTRAIEHTASTEKAGRGLFADQFETEANWRAHFTGTGPEIYEQTGGSLDAFVSGAGTGGTISGVALFLKSRLPDVKVILADPPGSGLFNRVKYGVMFDPKEKEGTRRRHQVDTIVEGIGINRVTHNFDVGRELIDDAIRVNDEQATSMARWLVEHDGIFVGSSSAVNCVAATKLAKQLGPGHRIVTLLCDSGARHLSKFWAQTKPVGGAENDLSLEQILDA</sequence>
<evidence type="ECO:0000259" key="16">
    <source>
        <dbReference type="Pfam" id="PF00291"/>
    </source>
</evidence>
<dbReference type="AlphaFoldDB" id="A0A1Y2MFT8"/>
<keyword evidence="5" id="KW-0808">Transferase</keyword>
<comment type="catalytic activity">
    <reaction evidence="11">
        <text>O-acetyl-L-serine + hydrogen sulfide = L-cysteine + acetate</text>
        <dbReference type="Rhea" id="RHEA:14829"/>
        <dbReference type="ChEBI" id="CHEBI:29919"/>
        <dbReference type="ChEBI" id="CHEBI:30089"/>
        <dbReference type="ChEBI" id="CHEBI:35235"/>
        <dbReference type="ChEBI" id="CHEBI:58340"/>
        <dbReference type="EC" id="2.5.1.47"/>
    </reaction>
</comment>
<evidence type="ECO:0000313" key="18">
    <source>
        <dbReference type="Proteomes" id="UP000193240"/>
    </source>
</evidence>
<dbReference type="Pfam" id="PF00291">
    <property type="entry name" value="PALP"/>
    <property type="match status" value="1"/>
</dbReference>
<evidence type="ECO:0000256" key="5">
    <source>
        <dbReference type="ARBA" id="ARBA00022679"/>
    </source>
</evidence>
<dbReference type="Proteomes" id="UP000193240">
    <property type="component" value="Unassembled WGS sequence"/>
</dbReference>
<evidence type="ECO:0000256" key="7">
    <source>
        <dbReference type="ARBA" id="ARBA00022787"/>
    </source>
</evidence>
<organism evidence="17 18">
    <name type="scientific">Epicoccum nigrum</name>
    <name type="common">Soil fungus</name>
    <name type="synonym">Epicoccum purpurascens</name>
    <dbReference type="NCBI Taxonomy" id="105696"/>
    <lineage>
        <taxon>Eukaryota</taxon>
        <taxon>Fungi</taxon>
        <taxon>Dikarya</taxon>
        <taxon>Ascomycota</taxon>
        <taxon>Pezizomycotina</taxon>
        <taxon>Dothideomycetes</taxon>
        <taxon>Pleosporomycetidae</taxon>
        <taxon>Pleosporales</taxon>
        <taxon>Pleosporineae</taxon>
        <taxon>Didymellaceae</taxon>
        <taxon>Epicoccum</taxon>
    </lineage>
</organism>
<dbReference type="InParanoid" id="A0A1Y2MFT8"/>
<dbReference type="PANTHER" id="PTHR10314">
    <property type="entry name" value="CYSTATHIONINE BETA-SYNTHASE"/>
    <property type="match status" value="1"/>
</dbReference>
<keyword evidence="7" id="KW-1000">Mitochondrion outer membrane</keyword>
<dbReference type="EMBL" id="KZ107838">
    <property type="protein sequence ID" value="OSS54996.1"/>
    <property type="molecule type" value="Genomic_DNA"/>
</dbReference>
<dbReference type="GO" id="GO:0004124">
    <property type="term" value="F:cysteine synthase activity"/>
    <property type="evidence" value="ECO:0007669"/>
    <property type="project" value="UniProtKB-EC"/>
</dbReference>
<dbReference type="GO" id="GO:0005741">
    <property type="term" value="C:mitochondrial outer membrane"/>
    <property type="evidence" value="ECO:0007669"/>
    <property type="project" value="UniProtKB-SubCell"/>
</dbReference>
<evidence type="ECO:0000256" key="10">
    <source>
        <dbReference type="ARBA" id="ARBA00023136"/>
    </source>
</evidence>
<dbReference type="STRING" id="105696.A0A1Y2MFT8"/>
<evidence type="ECO:0000313" key="17">
    <source>
        <dbReference type="EMBL" id="OSS54996.1"/>
    </source>
</evidence>
<evidence type="ECO:0000256" key="13">
    <source>
        <dbReference type="ARBA" id="ARBA00078263"/>
    </source>
</evidence>
<dbReference type="EC" id="2.5.1.47" evidence="4"/>
<evidence type="ECO:0000256" key="2">
    <source>
        <dbReference type="ARBA" id="ARBA00004572"/>
    </source>
</evidence>
<comment type="cofactor">
    <cofactor evidence="1">
        <name>pyridoxal 5'-phosphate</name>
        <dbReference type="ChEBI" id="CHEBI:597326"/>
    </cofactor>
</comment>
<keyword evidence="9" id="KW-0496">Mitochondrion</keyword>
<dbReference type="Gene3D" id="3.40.50.1100">
    <property type="match status" value="2"/>
</dbReference>
<dbReference type="InterPro" id="IPR001216">
    <property type="entry name" value="P-phosphate_BS"/>
</dbReference>
<keyword evidence="10" id="KW-0472">Membrane</keyword>
<protein>
    <recommendedName>
        <fullName evidence="12">Cysteine synthase 2</fullName>
        <ecNumber evidence="4">2.5.1.47</ecNumber>
    </recommendedName>
    <alternativeName>
        <fullName evidence="14">Cysteine synthase-like protein</fullName>
    </alternativeName>
    <alternativeName>
        <fullName evidence="13">O-acetylserine (thiol)-lyase 2</fullName>
    </alternativeName>
    <alternativeName>
        <fullName evidence="15">O-acetylserine sulfhydrylase 2</fullName>
    </alternativeName>
</protein>